<evidence type="ECO:0000313" key="2">
    <source>
        <dbReference type="EMBL" id="GAH41729.1"/>
    </source>
</evidence>
<organism evidence="2">
    <name type="scientific">marine sediment metagenome</name>
    <dbReference type="NCBI Taxonomy" id="412755"/>
    <lineage>
        <taxon>unclassified sequences</taxon>
        <taxon>metagenomes</taxon>
        <taxon>ecological metagenomes</taxon>
    </lineage>
</organism>
<evidence type="ECO:0000256" key="1">
    <source>
        <dbReference type="SAM" id="Phobius"/>
    </source>
</evidence>
<dbReference type="EMBL" id="BARU01013865">
    <property type="protein sequence ID" value="GAH41729.1"/>
    <property type="molecule type" value="Genomic_DNA"/>
</dbReference>
<name>X1GJD0_9ZZZZ</name>
<keyword evidence="1" id="KW-0812">Transmembrane</keyword>
<feature type="non-terminal residue" evidence="2">
    <location>
        <position position="1"/>
    </location>
</feature>
<protein>
    <submittedName>
        <fullName evidence="2">Uncharacterized protein</fullName>
    </submittedName>
</protein>
<proteinExistence type="predicted"/>
<comment type="caution">
    <text evidence="2">The sequence shown here is derived from an EMBL/GenBank/DDBJ whole genome shotgun (WGS) entry which is preliminary data.</text>
</comment>
<reference evidence="2" key="1">
    <citation type="journal article" date="2014" name="Front. Microbiol.">
        <title>High frequency of phylogenetically diverse reductive dehalogenase-homologous genes in deep subseafloor sedimentary metagenomes.</title>
        <authorList>
            <person name="Kawai M."/>
            <person name="Futagami T."/>
            <person name="Toyoda A."/>
            <person name="Takaki Y."/>
            <person name="Nishi S."/>
            <person name="Hori S."/>
            <person name="Arai W."/>
            <person name="Tsubouchi T."/>
            <person name="Morono Y."/>
            <person name="Uchiyama I."/>
            <person name="Ito T."/>
            <person name="Fujiyama A."/>
            <person name="Inagaki F."/>
            <person name="Takami H."/>
        </authorList>
    </citation>
    <scope>NUCLEOTIDE SEQUENCE</scope>
    <source>
        <strain evidence="2">Expedition CK06-06</strain>
    </source>
</reference>
<accession>X1GJD0</accession>
<keyword evidence="1" id="KW-0472">Membrane</keyword>
<feature type="transmembrane region" description="Helical" evidence="1">
    <location>
        <begin position="12"/>
        <end position="30"/>
    </location>
</feature>
<sequence>GSENKVTITDAILSFLVELILCFSVALTFGGL</sequence>
<gene>
    <name evidence="2" type="ORF">S03H2_24790</name>
</gene>
<keyword evidence="1" id="KW-1133">Transmembrane helix</keyword>
<dbReference type="AlphaFoldDB" id="X1GJD0"/>